<reference evidence="2" key="1">
    <citation type="journal article" date="2023" name="Mol. Phylogenet. Evol.">
        <title>Genome-scale phylogeny and comparative genomics of the fungal order Sordariales.</title>
        <authorList>
            <person name="Hensen N."/>
            <person name="Bonometti L."/>
            <person name="Westerberg I."/>
            <person name="Brannstrom I.O."/>
            <person name="Guillou S."/>
            <person name="Cros-Aarteil S."/>
            <person name="Calhoun S."/>
            <person name="Haridas S."/>
            <person name="Kuo A."/>
            <person name="Mondo S."/>
            <person name="Pangilinan J."/>
            <person name="Riley R."/>
            <person name="LaButti K."/>
            <person name="Andreopoulos B."/>
            <person name="Lipzen A."/>
            <person name="Chen C."/>
            <person name="Yan M."/>
            <person name="Daum C."/>
            <person name="Ng V."/>
            <person name="Clum A."/>
            <person name="Steindorff A."/>
            <person name="Ohm R.A."/>
            <person name="Martin F."/>
            <person name="Silar P."/>
            <person name="Natvig D.O."/>
            <person name="Lalanne C."/>
            <person name="Gautier V."/>
            <person name="Ament-Velasquez S.L."/>
            <person name="Kruys A."/>
            <person name="Hutchinson M.I."/>
            <person name="Powell A.J."/>
            <person name="Barry K."/>
            <person name="Miller A.N."/>
            <person name="Grigoriev I.V."/>
            <person name="Debuchy R."/>
            <person name="Gladieux P."/>
            <person name="Hiltunen Thoren M."/>
            <person name="Johannesson H."/>
        </authorList>
    </citation>
    <scope>NUCLEOTIDE SEQUENCE</scope>
    <source>
        <strain evidence="2">PSN243</strain>
    </source>
</reference>
<dbReference type="Gene3D" id="3.30.70.100">
    <property type="match status" value="1"/>
</dbReference>
<reference evidence="2" key="2">
    <citation type="submission" date="2023-05" db="EMBL/GenBank/DDBJ databases">
        <authorList>
            <consortium name="Lawrence Berkeley National Laboratory"/>
            <person name="Steindorff A."/>
            <person name="Hensen N."/>
            <person name="Bonometti L."/>
            <person name="Westerberg I."/>
            <person name="Brannstrom I.O."/>
            <person name="Guillou S."/>
            <person name="Cros-Aarteil S."/>
            <person name="Calhoun S."/>
            <person name="Haridas S."/>
            <person name="Kuo A."/>
            <person name="Mondo S."/>
            <person name="Pangilinan J."/>
            <person name="Riley R."/>
            <person name="Labutti K."/>
            <person name="Andreopoulos B."/>
            <person name="Lipzen A."/>
            <person name="Chen C."/>
            <person name="Yanf M."/>
            <person name="Daum C."/>
            <person name="Ng V."/>
            <person name="Clum A."/>
            <person name="Ohm R."/>
            <person name="Martin F."/>
            <person name="Silar P."/>
            <person name="Natvig D."/>
            <person name="Lalanne C."/>
            <person name="Gautier V."/>
            <person name="Ament-Velasquez S.L."/>
            <person name="Kruys A."/>
            <person name="Hutchinson M.I."/>
            <person name="Powell A.J."/>
            <person name="Barry K."/>
            <person name="Miller A.N."/>
            <person name="Grigoriev I.V."/>
            <person name="Debuchy R."/>
            <person name="Gladieux P."/>
            <person name="Thoren M.H."/>
            <person name="Johannesson H."/>
        </authorList>
    </citation>
    <scope>NUCLEOTIDE SEQUENCE</scope>
    <source>
        <strain evidence="2">PSN243</strain>
    </source>
</reference>
<evidence type="ECO:0000313" key="2">
    <source>
        <dbReference type="EMBL" id="KAK4446207.1"/>
    </source>
</evidence>
<dbReference type="PROSITE" id="PS51725">
    <property type="entry name" value="ABM"/>
    <property type="match status" value="1"/>
</dbReference>
<proteinExistence type="predicted"/>
<dbReference type="SUPFAM" id="SSF54909">
    <property type="entry name" value="Dimeric alpha+beta barrel"/>
    <property type="match status" value="1"/>
</dbReference>
<evidence type="ECO:0000259" key="1">
    <source>
        <dbReference type="PROSITE" id="PS51725"/>
    </source>
</evidence>
<dbReference type="InterPro" id="IPR011008">
    <property type="entry name" value="Dimeric_a/b-barrel"/>
</dbReference>
<sequence length="135" mass="15530">MVSHGISLQVTVHIDPKNTTEFFEHFKPLYEAVVAEPELRFFEVYQSAEDPGTISWVEHWDCTKEWLFNVQLKKQYFKDYQAKADHLLLRPRDAIVVNRVGPPYSVWKDKATPEKGPGSCLGASVRSECMDKGGW</sequence>
<feature type="domain" description="ABM" evidence="1">
    <location>
        <begin position="6"/>
        <end position="97"/>
    </location>
</feature>
<organism evidence="2 3">
    <name type="scientific">Podospora aff. communis PSN243</name>
    <dbReference type="NCBI Taxonomy" id="3040156"/>
    <lineage>
        <taxon>Eukaryota</taxon>
        <taxon>Fungi</taxon>
        <taxon>Dikarya</taxon>
        <taxon>Ascomycota</taxon>
        <taxon>Pezizomycotina</taxon>
        <taxon>Sordariomycetes</taxon>
        <taxon>Sordariomycetidae</taxon>
        <taxon>Sordariales</taxon>
        <taxon>Podosporaceae</taxon>
        <taxon>Podospora</taxon>
    </lineage>
</organism>
<accession>A0AAV9GDG4</accession>
<protein>
    <recommendedName>
        <fullName evidence="1">ABM domain-containing protein</fullName>
    </recommendedName>
</protein>
<evidence type="ECO:0000313" key="3">
    <source>
        <dbReference type="Proteomes" id="UP001321760"/>
    </source>
</evidence>
<dbReference type="AlphaFoldDB" id="A0AAV9GDG4"/>
<dbReference type="Pfam" id="PF03992">
    <property type="entry name" value="ABM"/>
    <property type="match status" value="1"/>
</dbReference>
<name>A0AAV9GDG4_9PEZI</name>
<keyword evidence="3" id="KW-1185">Reference proteome</keyword>
<dbReference type="InterPro" id="IPR007138">
    <property type="entry name" value="ABM_dom"/>
</dbReference>
<dbReference type="EMBL" id="MU865959">
    <property type="protein sequence ID" value="KAK4446207.1"/>
    <property type="molecule type" value="Genomic_DNA"/>
</dbReference>
<gene>
    <name evidence="2" type="ORF">QBC34DRAFT_412125</name>
</gene>
<dbReference type="Proteomes" id="UP001321760">
    <property type="component" value="Unassembled WGS sequence"/>
</dbReference>
<comment type="caution">
    <text evidence="2">The sequence shown here is derived from an EMBL/GenBank/DDBJ whole genome shotgun (WGS) entry which is preliminary data.</text>
</comment>